<feature type="transmembrane region" description="Helical" evidence="1">
    <location>
        <begin position="40"/>
        <end position="66"/>
    </location>
</feature>
<dbReference type="InterPro" id="IPR009937">
    <property type="entry name" value="Phage_holin_3_6"/>
</dbReference>
<keyword evidence="1" id="KW-1133">Transmembrane helix</keyword>
<dbReference type="EMBL" id="CP063982">
    <property type="protein sequence ID" value="UOD51247.1"/>
    <property type="molecule type" value="Genomic_DNA"/>
</dbReference>
<keyword evidence="1" id="KW-0812">Transmembrane</keyword>
<accession>A0ABY4AQD5</accession>
<dbReference type="RefSeq" id="WP_243479714.1">
    <property type="nucleotide sequence ID" value="NZ_CP063982.1"/>
</dbReference>
<reference evidence="2 3" key="1">
    <citation type="submission" date="2020-11" db="EMBL/GenBank/DDBJ databases">
        <title>Algicoccus daihaiensis sp.nov., isolated from Daihai Lake in Inner Mongolia.</title>
        <authorList>
            <person name="Kai J."/>
        </authorList>
    </citation>
    <scope>NUCLEOTIDE SEQUENCE [LARGE SCALE GENOMIC DNA]</scope>
    <source>
        <strain evidence="3">f23</strain>
    </source>
</reference>
<name>A0ABY4AQD5_9BURK</name>
<organism evidence="2 3">
    <name type="scientific">Orrella daihaiensis</name>
    <dbReference type="NCBI Taxonomy" id="2782176"/>
    <lineage>
        <taxon>Bacteria</taxon>
        <taxon>Pseudomonadati</taxon>
        <taxon>Pseudomonadota</taxon>
        <taxon>Betaproteobacteria</taxon>
        <taxon>Burkholderiales</taxon>
        <taxon>Alcaligenaceae</taxon>
        <taxon>Orrella</taxon>
    </lineage>
</organism>
<evidence type="ECO:0000256" key="1">
    <source>
        <dbReference type="SAM" id="Phobius"/>
    </source>
</evidence>
<protein>
    <submittedName>
        <fullName evidence="2">Phage holin family protein</fullName>
    </submittedName>
</protein>
<proteinExistence type="predicted"/>
<keyword evidence="3" id="KW-1185">Reference proteome</keyword>
<keyword evidence="1" id="KW-0472">Membrane</keyword>
<dbReference type="Pfam" id="PF07332">
    <property type="entry name" value="Phage_holin_3_6"/>
    <property type="match status" value="1"/>
</dbReference>
<evidence type="ECO:0000313" key="3">
    <source>
        <dbReference type="Proteomes" id="UP000831607"/>
    </source>
</evidence>
<feature type="transmembrane region" description="Helical" evidence="1">
    <location>
        <begin position="72"/>
        <end position="91"/>
    </location>
</feature>
<gene>
    <name evidence="2" type="ORF">DHf2319_04980</name>
</gene>
<dbReference type="Proteomes" id="UP000831607">
    <property type="component" value="Chromosome"/>
</dbReference>
<evidence type="ECO:0000313" key="2">
    <source>
        <dbReference type="EMBL" id="UOD51247.1"/>
    </source>
</evidence>
<sequence>MSIRHSVKDLSADLVQAIATRVELFGLEWQQAREDLPRLLALWVVGLLALLFAAALFTLLIIVLAWDTPYRDWVVLTLCVLYAVAGGLLLWRVRERIRAGGLNPFAVTIQELQRDISLLAHREQSEQTGSRRDENHDS</sequence>